<dbReference type="Pfam" id="PF00583">
    <property type="entry name" value="Acetyltransf_1"/>
    <property type="match status" value="1"/>
</dbReference>
<dbReference type="AlphaFoldDB" id="A0A2P7SCM2"/>
<dbReference type="Gene3D" id="3.40.630.30">
    <property type="match status" value="1"/>
</dbReference>
<dbReference type="Proteomes" id="UP000241229">
    <property type="component" value="Unassembled WGS sequence"/>
</dbReference>
<dbReference type="SUPFAM" id="SSF55729">
    <property type="entry name" value="Acyl-CoA N-acyltransferases (Nat)"/>
    <property type="match status" value="1"/>
</dbReference>
<dbReference type="InterPro" id="IPR016181">
    <property type="entry name" value="Acyl_CoA_acyltransferase"/>
</dbReference>
<feature type="domain" description="N-acetyltransferase" evidence="3">
    <location>
        <begin position="1"/>
        <end position="163"/>
    </location>
</feature>
<evidence type="ECO:0000256" key="1">
    <source>
        <dbReference type="ARBA" id="ARBA00022679"/>
    </source>
</evidence>
<reference evidence="4 5" key="1">
    <citation type="submission" date="2018-03" db="EMBL/GenBank/DDBJ databases">
        <title>The draft genome of Mesorhizobium sp. 6GN-30.</title>
        <authorList>
            <person name="Liu L."/>
            <person name="Li L."/>
            <person name="Wang T."/>
            <person name="Zhang X."/>
            <person name="Liang L."/>
        </authorList>
    </citation>
    <scope>NUCLEOTIDE SEQUENCE [LARGE SCALE GENOMIC DNA]</scope>
    <source>
        <strain evidence="4 5">6GN30</strain>
    </source>
</reference>
<dbReference type="PANTHER" id="PTHR43877:SF2">
    <property type="entry name" value="AMINOALKYLPHOSPHONATE N-ACETYLTRANSFERASE-RELATED"/>
    <property type="match status" value="1"/>
</dbReference>
<protein>
    <submittedName>
        <fullName evidence="4">GNAT family N-acetyltransferase</fullName>
    </submittedName>
</protein>
<name>A0A2P7SCM2_9HYPH</name>
<evidence type="ECO:0000313" key="5">
    <source>
        <dbReference type="Proteomes" id="UP000241229"/>
    </source>
</evidence>
<keyword evidence="1 4" id="KW-0808">Transferase</keyword>
<dbReference type="GO" id="GO:0016747">
    <property type="term" value="F:acyltransferase activity, transferring groups other than amino-acyl groups"/>
    <property type="evidence" value="ECO:0007669"/>
    <property type="project" value="InterPro"/>
</dbReference>
<dbReference type="PANTHER" id="PTHR43877">
    <property type="entry name" value="AMINOALKYLPHOSPHONATE N-ACETYLTRANSFERASE-RELATED-RELATED"/>
    <property type="match status" value="1"/>
</dbReference>
<proteinExistence type="predicted"/>
<dbReference type="PROSITE" id="PS51186">
    <property type="entry name" value="GNAT"/>
    <property type="match status" value="1"/>
</dbReference>
<dbReference type="InterPro" id="IPR000182">
    <property type="entry name" value="GNAT_dom"/>
</dbReference>
<sequence length="163" mass="18247">MFIRTASERDLPAVRDLLVETWHATYDSIYGHERVTEITDDWHSIESLAARLKRPNGEFLVADDGRRLGGMAFAAATTDPKVLILYQLYVRPAFQGRGLGKQLLHEIEDSFPDARTVRLEVEQANSEAVAFYQANGFRPTGDTVNCGGSTFAIPALVYEKRLD</sequence>
<dbReference type="EMBL" id="PXYK01000010">
    <property type="protein sequence ID" value="PSJ60085.1"/>
    <property type="molecule type" value="Genomic_DNA"/>
</dbReference>
<evidence type="ECO:0000313" key="4">
    <source>
        <dbReference type="EMBL" id="PSJ60085.1"/>
    </source>
</evidence>
<dbReference type="InterPro" id="IPR050832">
    <property type="entry name" value="Bact_Acetyltransf"/>
</dbReference>
<keyword evidence="5" id="KW-1185">Reference proteome</keyword>
<organism evidence="4 5">
    <name type="scientific">Kumtagia ephedrae</name>
    <dbReference type="NCBI Taxonomy" id="2116701"/>
    <lineage>
        <taxon>Bacteria</taxon>
        <taxon>Pseudomonadati</taxon>
        <taxon>Pseudomonadota</taxon>
        <taxon>Alphaproteobacteria</taxon>
        <taxon>Hyphomicrobiales</taxon>
        <taxon>Phyllobacteriaceae</taxon>
        <taxon>Kumtagia</taxon>
    </lineage>
</organism>
<keyword evidence="2" id="KW-0012">Acyltransferase</keyword>
<dbReference type="CDD" id="cd04301">
    <property type="entry name" value="NAT_SF"/>
    <property type="match status" value="1"/>
</dbReference>
<accession>A0A2P7SCM2</accession>
<dbReference type="OrthoDB" id="7925327at2"/>
<comment type="caution">
    <text evidence="4">The sequence shown here is derived from an EMBL/GenBank/DDBJ whole genome shotgun (WGS) entry which is preliminary data.</text>
</comment>
<dbReference type="RefSeq" id="WP_106772497.1">
    <property type="nucleotide sequence ID" value="NZ_PXYK01000010.1"/>
</dbReference>
<evidence type="ECO:0000256" key="2">
    <source>
        <dbReference type="ARBA" id="ARBA00023315"/>
    </source>
</evidence>
<gene>
    <name evidence="4" type="ORF">C7I84_12390</name>
</gene>
<evidence type="ECO:0000259" key="3">
    <source>
        <dbReference type="PROSITE" id="PS51186"/>
    </source>
</evidence>